<keyword evidence="2" id="KW-1185">Reference proteome</keyword>
<protein>
    <submittedName>
        <fullName evidence="1">Uncharacterized protein</fullName>
    </submittedName>
</protein>
<comment type="caution">
    <text evidence="1">The sequence shown here is derived from an EMBL/GenBank/DDBJ whole genome shotgun (WGS) entry which is preliminary data.</text>
</comment>
<organism evidence="1 2">
    <name type="scientific">Alsobacter soli</name>
    <dbReference type="NCBI Taxonomy" id="2109933"/>
    <lineage>
        <taxon>Bacteria</taxon>
        <taxon>Pseudomonadati</taxon>
        <taxon>Pseudomonadota</taxon>
        <taxon>Alphaproteobacteria</taxon>
        <taxon>Hyphomicrobiales</taxon>
        <taxon>Alsobacteraceae</taxon>
        <taxon>Alsobacter</taxon>
    </lineage>
</organism>
<dbReference type="Proteomes" id="UP000239772">
    <property type="component" value="Unassembled WGS sequence"/>
</dbReference>
<accession>A0A2T1HQA6</accession>
<dbReference type="AlphaFoldDB" id="A0A2T1HQA6"/>
<gene>
    <name evidence="1" type="ORF">SLNSH_17000</name>
</gene>
<dbReference type="RefSeq" id="WP_106338208.1">
    <property type="nucleotide sequence ID" value="NZ_PVZS01000020.1"/>
</dbReference>
<reference evidence="2" key="1">
    <citation type="submission" date="2018-03" db="EMBL/GenBank/DDBJ databases">
        <authorList>
            <person name="Sun L."/>
            <person name="Liu H."/>
            <person name="Chen W."/>
            <person name="Huang K."/>
            <person name="Liu W."/>
            <person name="Gao X."/>
        </authorList>
    </citation>
    <scope>NUCLEOTIDE SEQUENCE [LARGE SCALE GENOMIC DNA]</scope>
    <source>
        <strain evidence="2">SH9</strain>
    </source>
</reference>
<proteinExistence type="predicted"/>
<evidence type="ECO:0000313" key="1">
    <source>
        <dbReference type="EMBL" id="PSC03807.1"/>
    </source>
</evidence>
<evidence type="ECO:0000313" key="2">
    <source>
        <dbReference type="Proteomes" id="UP000239772"/>
    </source>
</evidence>
<name>A0A2T1HQA6_9HYPH</name>
<dbReference type="EMBL" id="PVZS01000020">
    <property type="protein sequence ID" value="PSC03807.1"/>
    <property type="molecule type" value="Genomic_DNA"/>
</dbReference>
<sequence length="211" mass="23378">MDKKPTTVAECDALIAEFELRQHQLEERMGDLPHLRREVSLRAMLGEPDAAAELEKLAAEESAFLDNMKTLRDAIDGVHRLRAIYVPQEASEEKKQRVLRAEKLIARLHAVSARADKRLQDWIDDLKEREAIGRELVANGLHNDRTTAQLSPGNLSVIVGAIQATGFTFGGTVAVPISRTLLDSDRESVRLGGEDERLLAHIKATSKRSAA</sequence>